<gene>
    <name evidence="1" type="ORF">Pmar_PMAR010212</name>
</gene>
<dbReference type="InParanoid" id="C5K547"/>
<evidence type="ECO:0000313" key="2">
    <source>
        <dbReference type="Proteomes" id="UP000007800"/>
    </source>
</evidence>
<dbReference type="OrthoDB" id="439917at2759"/>
<evidence type="ECO:0000313" key="1">
    <source>
        <dbReference type="EMBL" id="EER20469.1"/>
    </source>
</evidence>
<keyword evidence="2" id="KW-1185">Reference proteome</keyword>
<dbReference type="EMBL" id="GG670562">
    <property type="protein sequence ID" value="EER20469.1"/>
    <property type="molecule type" value="Genomic_DNA"/>
</dbReference>
<proteinExistence type="predicted"/>
<dbReference type="GeneID" id="9054020"/>
<protein>
    <submittedName>
        <fullName evidence="1">Uncharacterized protein</fullName>
    </submittedName>
</protein>
<reference evidence="1 2" key="1">
    <citation type="submission" date="2008-07" db="EMBL/GenBank/DDBJ databases">
        <authorList>
            <person name="El-Sayed N."/>
            <person name="Caler E."/>
            <person name="Inman J."/>
            <person name="Amedeo P."/>
            <person name="Hass B."/>
            <person name="Wortman J."/>
        </authorList>
    </citation>
    <scope>NUCLEOTIDE SEQUENCE [LARGE SCALE GENOMIC DNA]</scope>
    <source>
        <strain evidence="2">ATCC 50983 / TXsc</strain>
    </source>
</reference>
<sequence>MVSEEGADSCTMALGSDSVIGAGLFDLKALSAKISGEYGPLALPDGRAVYFDAMAGRADITKTVVAGKCAASTMAEEGPDRVPIGTTITEVRAASHGLGLLLVAPAEVGACQNIAVIDLICDPSVGICSGQYVAIEWHLAEACRLCSTEDYVRTVSECINGTQETVYAWYATAILPASHPSTVKAEDYPGEH</sequence>
<dbReference type="AlphaFoldDB" id="C5K547"/>
<dbReference type="RefSeq" id="XP_002788673.1">
    <property type="nucleotide sequence ID" value="XM_002788627.1"/>
</dbReference>
<accession>C5K547</accession>
<dbReference type="Proteomes" id="UP000007800">
    <property type="component" value="Unassembled WGS sequence"/>
</dbReference>
<name>C5K547_PERM5</name>
<organism evidence="2">
    <name type="scientific">Perkinsus marinus (strain ATCC 50983 / TXsc)</name>
    <dbReference type="NCBI Taxonomy" id="423536"/>
    <lineage>
        <taxon>Eukaryota</taxon>
        <taxon>Sar</taxon>
        <taxon>Alveolata</taxon>
        <taxon>Perkinsozoa</taxon>
        <taxon>Perkinsea</taxon>
        <taxon>Perkinsida</taxon>
        <taxon>Perkinsidae</taxon>
        <taxon>Perkinsus</taxon>
    </lineage>
</organism>